<evidence type="ECO:0000256" key="1">
    <source>
        <dbReference type="ARBA" id="ARBA00004496"/>
    </source>
</evidence>
<accession>A0A1G2GX98</accession>
<proteinExistence type="inferred from homology"/>
<comment type="similarity">
    <text evidence="2">Belongs to the SUA5 family.</text>
</comment>
<dbReference type="Gene3D" id="3.90.870.10">
    <property type="entry name" value="DHBP synthase"/>
    <property type="match status" value="1"/>
</dbReference>
<comment type="catalytic activity">
    <reaction evidence="11">
        <text>L-threonine + hydrogencarbonate + ATP = L-threonylcarbamoyladenylate + diphosphate + H2O</text>
        <dbReference type="Rhea" id="RHEA:36407"/>
        <dbReference type="ChEBI" id="CHEBI:15377"/>
        <dbReference type="ChEBI" id="CHEBI:17544"/>
        <dbReference type="ChEBI" id="CHEBI:30616"/>
        <dbReference type="ChEBI" id="CHEBI:33019"/>
        <dbReference type="ChEBI" id="CHEBI:57926"/>
        <dbReference type="ChEBI" id="CHEBI:73682"/>
        <dbReference type="EC" id="2.7.7.87"/>
    </reaction>
</comment>
<dbReference type="PANTHER" id="PTHR17490:SF16">
    <property type="entry name" value="THREONYLCARBAMOYL-AMP SYNTHASE"/>
    <property type="match status" value="1"/>
</dbReference>
<keyword evidence="6" id="KW-0819">tRNA processing</keyword>
<dbReference type="GO" id="GO:0003725">
    <property type="term" value="F:double-stranded RNA binding"/>
    <property type="evidence" value="ECO:0007669"/>
    <property type="project" value="InterPro"/>
</dbReference>
<comment type="subcellular location">
    <subcellularLocation>
        <location evidence="1">Cytoplasm</location>
    </subcellularLocation>
</comment>
<evidence type="ECO:0000256" key="3">
    <source>
        <dbReference type="ARBA" id="ARBA00012584"/>
    </source>
</evidence>
<keyword evidence="4" id="KW-0963">Cytoplasm</keyword>
<evidence type="ECO:0000256" key="8">
    <source>
        <dbReference type="ARBA" id="ARBA00022741"/>
    </source>
</evidence>
<comment type="caution">
    <text evidence="13">The sequence shown here is derived from an EMBL/GenBank/DDBJ whole genome shotgun (WGS) entry which is preliminary data.</text>
</comment>
<dbReference type="AlphaFoldDB" id="A0A1G2GX98"/>
<dbReference type="GO" id="GO:0008033">
    <property type="term" value="P:tRNA processing"/>
    <property type="evidence" value="ECO:0007669"/>
    <property type="project" value="UniProtKB-KW"/>
</dbReference>
<evidence type="ECO:0000256" key="5">
    <source>
        <dbReference type="ARBA" id="ARBA00022679"/>
    </source>
</evidence>
<dbReference type="Proteomes" id="UP000179106">
    <property type="component" value="Unassembled WGS sequence"/>
</dbReference>
<gene>
    <name evidence="13" type="ORF">A3B25_02855</name>
</gene>
<dbReference type="InterPro" id="IPR050156">
    <property type="entry name" value="TC-AMP_synthase_SUA5"/>
</dbReference>
<evidence type="ECO:0000313" key="13">
    <source>
        <dbReference type="EMBL" id="OGZ54769.1"/>
    </source>
</evidence>
<dbReference type="PANTHER" id="PTHR17490">
    <property type="entry name" value="SUA5"/>
    <property type="match status" value="1"/>
</dbReference>
<dbReference type="EC" id="2.7.7.87" evidence="3"/>
<evidence type="ECO:0000256" key="4">
    <source>
        <dbReference type="ARBA" id="ARBA00022490"/>
    </source>
</evidence>
<dbReference type="STRING" id="1802126.A3B25_02855"/>
<dbReference type="GO" id="GO:0006450">
    <property type="term" value="P:regulation of translational fidelity"/>
    <property type="evidence" value="ECO:0007669"/>
    <property type="project" value="TreeGrafter"/>
</dbReference>
<keyword evidence="7" id="KW-0548">Nucleotidyltransferase</keyword>
<evidence type="ECO:0000256" key="9">
    <source>
        <dbReference type="ARBA" id="ARBA00022840"/>
    </source>
</evidence>
<dbReference type="GO" id="GO:0005737">
    <property type="term" value="C:cytoplasm"/>
    <property type="evidence" value="ECO:0007669"/>
    <property type="project" value="UniProtKB-SubCell"/>
</dbReference>
<sequence length="189" mass="20958">MPKMIIKKNADAAIVNLIKSGGIGVIPTDTIYGIVGSALLENTVQKIYKLRKRNPRKPMIVLIGLMRDLGMCGIKPNLVTKKQIEKLWPGKVSVILPCVSKKFTYLHRGTKTVAFRFPANVRLRRLLKKTGPLVAPSANTEGDLPARTIPEAFAYFGNSVDFYLDGGRISSRPSMLVRIKRDGRVEAVR</sequence>
<keyword evidence="9" id="KW-0067">ATP-binding</keyword>
<organism evidence="13 14">
    <name type="scientific">Candidatus Ryanbacteria bacterium RIFCSPLOWO2_01_FULL_48_26</name>
    <dbReference type="NCBI Taxonomy" id="1802126"/>
    <lineage>
        <taxon>Bacteria</taxon>
        <taxon>Candidatus Ryaniibacteriota</taxon>
    </lineage>
</organism>
<evidence type="ECO:0000256" key="6">
    <source>
        <dbReference type="ARBA" id="ARBA00022694"/>
    </source>
</evidence>
<name>A0A1G2GX98_9BACT</name>
<dbReference type="SUPFAM" id="SSF55821">
    <property type="entry name" value="YrdC/RibB"/>
    <property type="match status" value="1"/>
</dbReference>
<evidence type="ECO:0000256" key="10">
    <source>
        <dbReference type="ARBA" id="ARBA00029774"/>
    </source>
</evidence>
<dbReference type="Pfam" id="PF01300">
    <property type="entry name" value="Sua5_yciO_yrdC"/>
    <property type="match status" value="1"/>
</dbReference>
<dbReference type="EMBL" id="MHNW01000001">
    <property type="protein sequence ID" value="OGZ54769.1"/>
    <property type="molecule type" value="Genomic_DNA"/>
</dbReference>
<dbReference type="InterPro" id="IPR006070">
    <property type="entry name" value="Sua5-like_dom"/>
</dbReference>
<dbReference type="InterPro" id="IPR017945">
    <property type="entry name" value="DHBP_synth_RibB-like_a/b_dom"/>
</dbReference>
<keyword evidence="5" id="KW-0808">Transferase</keyword>
<dbReference type="PROSITE" id="PS51163">
    <property type="entry name" value="YRDC"/>
    <property type="match status" value="1"/>
</dbReference>
<evidence type="ECO:0000259" key="12">
    <source>
        <dbReference type="PROSITE" id="PS51163"/>
    </source>
</evidence>
<evidence type="ECO:0000256" key="2">
    <source>
        <dbReference type="ARBA" id="ARBA00007663"/>
    </source>
</evidence>
<keyword evidence="8" id="KW-0547">Nucleotide-binding</keyword>
<evidence type="ECO:0000313" key="14">
    <source>
        <dbReference type="Proteomes" id="UP000179106"/>
    </source>
</evidence>
<evidence type="ECO:0000256" key="7">
    <source>
        <dbReference type="ARBA" id="ARBA00022695"/>
    </source>
</evidence>
<protein>
    <recommendedName>
        <fullName evidence="10">L-threonylcarbamoyladenylate synthase</fullName>
        <ecNumber evidence="3">2.7.7.87</ecNumber>
    </recommendedName>
    <alternativeName>
        <fullName evidence="10">L-threonylcarbamoyladenylate synthase</fullName>
    </alternativeName>
</protein>
<dbReference type="GO" id="GO:0061710">
    <property type="term" value="F:L-threonylcarbamoyladenylate synthase"/>
    <property type="evidence" value="ECO:0007669"/>
    <property type="project" value="UniProtKB-EC"/>
</dbReference>
<dbReference type="GO" id="GO:0000049">
    <property type="term" value="F:tRNA binding"/>
    <property type="evidence" value="ECO:0007669"/>
    <property type="project" value="TreeGrafter"/>
</dbReference>
<feature type="domain" description="YrdC-like" evidence="12">
    <location>
        <begin position="8"/>
        <end position="189"/>
    </location>
</feature>
<reference evidence="13 14" key="1">
    <citation type="journal article" date="2016" name="Nat. Commun.">
        <title>Thousands of microbial genomes shed light on interconnected biogeochemical processes in an aquifer system.</title>
        <authorList>
            <person name="Anantharaman K."/>
            <person name="Brown C.T."/>
            <person name="Hug L.A."/>
            <person name="Sharon I."/>
            <person name="Castelle C.J."/>
            <person name="Probst A.J."/>
            <person name="Thomas B.C."/>
            <person name="Singh A."/>
            <person name="Wilkins M.J."/>
            <person name="Karaoz U."/>
            <person name="Brodie E.L."/>
            <person name="Williams K.H."/>
            <person name="Hubbard S.S."/>
            <person name="Banfield J.F."/>
        </authorList>
    </citation>
    <scope>NUCLEOTIDE SEQUENCE [LARGE SCALE GENOMIC DNA]</scope>
</reference>
<dbReference type="GO" id="GO:0005524">
    <property type="term" value="F:ATP binding"/>
    <property type="evidence" value="ECO:0007669"/>
    <property type="project" value="UniProtKB-KW"/>
</dbReference>
<evidence type="ECO:0000256" key="11">
    <source>
        <dbReference type="ARBA" id="ARBA00048366"/>
    </source>
</evidence>